<organism evidence="3 4">
    <name type="scientific">Pseudonocardia broussonetiae</name>
    <dbReference type="NCBI Taxonomy" id="2736640"/>
    <lineage>
        <taxon>Bacteria</taxon>
        <taxon>Bacillati</taxon>
        <taxon>Actinomycetota</taxon>
        <taxon>Actinomycetes</taxon>
        <taxon>Pseudonocardiales</taxon>
        <taxon>Pseudonocardiaceae</taxon>
        <taxon>Pseudonocardia</taxon>
    </lineage>
</organism>
<dbReference type="AlphaFoldDB" id="A0A6M6JN96"/>
<dbReference type="KEGG" id="pbro:HOP40_29790"/>
<dbReference type="Gene3D" id="3.90.1570.10">
    <property type="entry name" value="tt1808, chain A"/>
    <property type="match status" value="1"/>
</dbReference>
<gene>
    <name evidence="3" type="ORF">HOP40_29790</name>
</gene>
<dbReference type="CDD" id="cd06260">
    <property type="entry name" value="DUF820-like"/>
    <property type="match status" value="1"/>
</dbReference>
<keyword evidence="4" id="KW-1185">Reference proteome</keyword>
<proteinExistence type="predicted"/>
<protein>
    <submittedName>
        <fullName evidence="3">Uma2 family endonuclease</fullName>
    </submittedName>
</protein>
<dbReference type="GO" id="GO:0004519">
    <property type="term" value="F:endonuclease activity"/>
    <property type="evidence" value="ECO:0007669"/>
    <property type="project" value="UniProtKB-KW"/>
</dbReference>
<feature type="compositionally biased region" description="Basic and acidic residues" evidence="1">
    <location>
        <begin position="277"/>
        <end position="287"/>
    </location>
</feature>
<reference evidence="3 4" key="1">
    <citation type="submission" date="2020-05" db="EMBL/GenBank/DDBJ databases">
        <authorList>
            <person name="Mo P."/>
        </authorList>
    </citation>
    <scope>NUCLEOTIDE SEQUENCE [LARGE SCALE GENOMIC DNA]</scope>
    <source>
        <strain evidence="3 4">Gen01</strain>
    </source>
</reference>
<feature type="region of interest" description="Disordered" evidence="1">
    <location>
        <begin position="190"/>
        <end position="312"/>
    </location>
</feature>
<dbReference type="SUPFAM" id="SSF52980">
    <property type="entry name" value="Restriction endonuclease-like"/>
    <property type="match status" value="1"/>
</dbReference>
<dbReference type="PANTHER" id="PTHR35400">
    <property type="entry name" value="SLR1083 PROTEIN"/>
    <property type="match status" value="1"/>
</dbReference>
<evidence type="ECO:0000259" key="2">
    <source>
        <dbReference type="Pfam" id="PF05685"/>
    </source>
</evidence>
<name>A0A6M6JN96_9PSEU</name>
<feature type="domain" description="Putative restriction endonuclease" evidence="2">
    <location>
        <begin position="19"/>
        <end position="181"/>
    </location>
</feature>
<dbReference type="InterPro" id="IPR011335">
    <property type="entry name" value="Restrct_endonuc-II-like"/>
</dbReference>
<dbReference type="Proteomes" id="UP000505377">
    <property type="component" value="Chromosome"/>
</dbReference>
<keyword evidence="3" id="KW-0255">Endonuclease</keyword>
<dbReference type="PANTHER" id="PTHR35400:SF3">
    <property type="entry name" value="SLL1072 PROTEIN"/>
    <property type="match status" value="1"/>
</dbReference>
<sequence>MVDVEGGAPLAHEGPWSEEAYQALPRDRRIELVDGSLLVAPSTGERHAAAVAAVRAAVEAALPEGLEVSGPVALRLCPGRILVPDLVVSARGAAPSSESGVRDGSVALVVIDVVGSGNGVADRWFKPQLYAGSGIPYALLVDHDDPFAVATMLIGGRYHEYARAGEGEVLRLEEPFGLELELGVLVGGAESAESAESADEPGEFSDPHAESAESPGESADPRAEFADQPGEFADPPGEFADQPGEFADQPGEFANGARGSADGVHESADGAGSFVADGDRESADRPDGFAGRADGSGDGHGPDHGDEQRLGA</sequence>
<keyword evidence="3" id="KW-0378">Hydrolase</keyword>
<dbReference type="RefSeq" id="WP_172165161.1">
    <property type="nucleotide sequence ID" value="NZ_CP053564.1"/>
</dbReference>
<dbReference type="InterPro" id="IPR012296">
    <property type="entry name" value="Nuclease_put_TT1808"/>
</dbReference>
<accession>A0A6M6JN96</accession>
<evidence type="ECO:0000313" key="4">
    <source>
        <dbReference type="Proteomes" id="UP000505377"/>
    </source>
</evidence>
<evidence type="ECO:0000256" key="1">
    <source>
        <dbReference type="SAM" id="MobiDB-lite"/>
    </source>
</evidence>
<evidence type="ECO:0000313" key="3">
    <source>
        <dbReference type="EMBL" id="QJY49428.1"/>
    </source>
</evidence>
<keyword evidence="3" id="KW-0540">Nuclease</keyword>
<feature type="compositionally biased region" description="Basic and acidic residues" evidence="1">
    <location>
        <begin position="295"/>
        <end position="312"/>
    </location>
</feature>
<dbReference type="InterPro" id="IPR008538">
    <property type="entry name" value="Uma2"/>
</dbReference>
<dbReference type="EMBL" id="CP053564">
    <property type="protein sequence ID" value="QJY49428.1"/>
    <property type="molecule type" value="Genomic_DNA"/>
</dbReference>
<dbReference type="Pfam" id="PF05685">
    <property type="entry name" value="Uma2"/>
    <property type="match status" value="1"/>
</dbReference>